<dbReference type="EMBL" id="CAJPVJ010001194">
    <property type="protein sequence ID" value="CAG2164243.1"/>
    <property type="molecule type" value="Genomic_DNA"/>
</dbReference>
<dbReference type="AlphaFoldDB" id="A0A7R9LLR4"/>
<feature type="compositionally biased region" description="Basic and acidic residues" evidence="1">
    <location>
        <begin position="82"/>
        <end position="101"/>
    </location>
</feature>
<protein>
    <submittedName>
        <fullName evidence="2">Uncharacterized protein</fullName>
    </submittedName>
</protein>
<dbReference type="Proteomes" id="UP000728032">
    <property type="component" value="Unassembled WGS sequence"/>
</dbReference>
<name>A0A7R9LLR4_9ACAR</name>
<proteinExistence type="predicted"/>
<feature type="region of interest" description="Disordered" evidence="1">
    <location>
        <begin position="42"/>
        <end position="156"/>
    </location>
</feature>
<feature type="compositionally biased region" description="Basic and acidic residues" evidence="1">
    <location>
        <begin position="63"/>
        <end position="75"/>
    </location>
</feature>
<dbReference type="OrthoDB" id="10462857at2759"/>
<evidence type="ECO:0000313" key="3">
    <source>
        <dbReference type="Proteomes" id="UP000728032"/>
    </source>
</evidence>
<sequence>MPRFGTLCTKNLCKDSLKESCDEDITHSTPQHWSSIYHMRSLMDSNGNQSDDQQNGQTVSEKSSVEEPIDNKWSDNEVNSKSLDKPEAKEDPRFRKVESRYKQSTQQWVHRRSDDLQLRPDVVISGATGSRNRNPTPNAKTNRPLKKASTPMSTDKSLNVSGISVINKVNGNHELNPNLNLKKYGKGLITGRKSIAPKKLPFGSDGDANGVTSTATSRAIPMAVGADNETKMKEMENSLLESSYLNTLSLNLKAKQMKSERNDNSFNKISQIWSQTNEMRTQLLETQKCVLSLQNTIESTEILEKQKKSLEEYLKMRSQMDSLFNHLSELIVEQKLLLKIENCSQHDFNKLNELMETSPNSLRFESFDMISNASLNIEKSVNIYNEINSMESKLKESYKIFTKCVKDLEKYERIANKMNSQKMPSLSKLF</sequence>
<evidence type="ECO:0000313" key="2">
    <source>
        <dbReference type="EMBL" id="CAD7642823.1"/>
    </source>
</evidence>
<dbReference type="EMBL" id="OC916019">
    <property type="protein sequence ID" value="CAD7642823.1"/>
    <property type="molecule type" value="Genomic_DNA"/>
</dbReference>
<feature type="compositionally biased region" description="Polar residues" evidence="1">
    <location>
        <begin position="127"/>
        <end position="141"/>
    </location>
</feature>
<accession>A0A7R9LLR4</accession>
<evidence type="ECO:0000256" key="1">
    <source>
        <dbReference type="SAM" id="MobiDB-lite"/>
    </source>
</evidence>
<gene>
    <name evidence="2" type="ORF">ONB1V03_LOCUS3801</name>
</gene>
<keyword evidence="3" id="KW-1185">Reference proteome</keyword>
<reference evidence="2" key="1">
    <citation type="submission" date="2020-11" db="EMBL/GenBank/DDBJ databases">
        <authorList>
            <person name="Tran Van P."/>
        </authorList>
    </citation>
    <scope>NUCLEOTIDE SEQUENCE</scope>
</reference>
<feature type="compositionally biased region" description="Low complexity" evidence="1">
    <location>
        <begin position="44"/>
        <end position="57"/>
    </location>
</feature>
<organism evidence="2">
    <name type="scientific">Oppiella nova</name>
    <dbReference type="NCBI Taxonomy" id="334625"/>
    <lineage>
        <taxon>Eukaryota</taxon>
        <taxon>Metazoa</taxon>
        <taxon>Ecdysozoa</taxon>
        <taxon>Arthropoda</taxon>
        <taxon>Chelicerata</taxon>
        <taxon>Arachnida</taxon>
        <taxon>Acari</taxon>
        <taxon>Acariformes</taxon>
        <taxon>Sarcoptiformes</taxon>
        <taxon>Oribatida</taxon>
        <taxon>Brachypylina</taxon>
        <taxon>Oppioidea</taxon>
        <taxon>Oppiidae</taxon>
        <taxon>Oppiella</taxon>
    </lineage>
</organism>